<dbReference type="InterPro" id="IPR023606">
    <property type="entry name" value="CoA-Trfase_III_dom_1_sf"/>
</dbReference>
<dbReference type="InterPro" id="IPR050483">
    <property type="entry name" value="CoA-transferase_III_domain"/>
</dbReference>
<name>A0ABN2N8Q1_9PSEU</name>
<dbReference type="InterPro" id="IPR003673">
    <property type="entry name" value="CoA-Trfase_fam_III"/>
</dbReference>
<keyword evidence="1" id="KW-0808">Transferase</keyword>
<reference evidence="2 3" key="1">
    <citation type="journal article" date="2019" name="Int. J. Syst. Evol. Microbiol.">
        <title>The Global Catalogue of Microorganisms (GCM) 10K type strain sequencing project: providing services to taxonomists for standard genome sequencing and annotation.</title>
        <authorList>
            <consortium name="The Broad Institute Genomics Platform"/>
            <consortium name="The Broad Institute Genome Sequencing Center for Infectious Disease"/>
            <person name="Wu L."/>
            <person name="Ma J."/>
        </authorList>
    </citation>
    <scope>NUCLEOTIDE SEQUENCE [LARGE SCALE GENOMIC DNA]</scope>
    <source>
        <strain evidence="2 3">JCM 16009</strain>
    </source>
</reference>
<evidence type="ECO:0000256" key="1">
    <source>
        <dbReference type="ARBA" id="ARBA00022679"/>
    </source>
</evidence>
<dbReference type="SUPFAM" id="SSF89796">
    <property type="entry name" value="CoA-transferase family III (CaiB/BaiF)"/>
    <property type="match status" value="1"/>
</dbReference>
<proteinExistence type="predicted"/>
<dbReference type="Proteomes" id="UP001500449">
    <property type="component" value="Unassembled WGS sequence"/>
</dbReference>
<evidence type="ECO:0000313" key="2">
    <source>
        <dbReference type="EMBL" id="GAA1857915.1"/>
    </source>
</evidence>
<dbReference type="PANTHER" id="PTHR48207:SF3">
    <property type="entry name" value="SUCCINATE--HYDROXYMETHYLGLUTARATE COA-TRANSFERASE"/>
    <property type="match status" value="1"/>
</dbReference>
<evidence type="ECO:0000313" key="3">
    <source>
        <dbReference type="Proteomes" id="UP001500449"/>
    </source>
</evidence>
<accession>A0ABN2N8Q1</accession>
<dbReference type="Pfam" id="PF02515">
    <property type="entry name" value="CoA_transf_3"/>
    <property type="match status" value="1"/>
</dbReference>
<dbReference type="PANTHER" id="PTHR48207">
    <property type="entry name" value="SUCCINATE--HYDROXYMETHYLGLUTARATE COA-TRANSFERASE"/>
    <property type="match status" value="1"/>
</dbReference>
<dbReference type="RefSeq" id="WP_344419753.1">
    <property type="nucleotide sequence ID" value="NZ_BAAAQK010000016.1"/>
</dbReference>
<dbReference type="Gene3D" id="3.40.50.10540">
    <property type="entry name" value="Crotonobetainyl-coa:carnitine coa-transferase, domain 1"/>
    <property type="match status" value="1"/>
</dbReference>
<protein>
    <submittedName>
        <fullName evidence="2">CaiB/BaiF CoA-transferase family protein</fullName>
    </submittedName>
</protein>
<organism evidence="2 3">
    <name type="scientific">Pseudonocardia ailaonensis</name>
    <dbReference type="NCBI Taxonomy" id="367279"/>
    <lineage>
        <taxon>Bacteria</taxon>
        <taxon>Bacillati</taxon>
        <taxon>Actinomycetota</taxon>
        <taxon>Actinomycetes</taxon>
        <taxon>Pseudonocardiales</taxon>
        <taxon>Pseudonocardiaceae</taxon>
        <taxon>Pseudonocardia</taxon>
    </lineage>
</organism>
<dbReference type="EMBL" id="BAAAQK010000016">
    <property type="protein sequence ID" value="GAA1857915.1"/>
    <property type="molecule type" value="Genomic_DNA"/>
</dbReference>
<comment type="caution">
    <text evidence="2">The sequence shown here is derived from an EMBL/GenBank/DDBJ whole genome shotgun (WGS) entry which is preliminary data.</text>
</comment>
<dbReference type="InterPro" id="IPR044855">
    <property type="entry name" value="CoA-Trfase_III_dom3_sf"/>
</dbReference>
<gene>
    <name evidence="2" type="ORF">GCM10009836_42580</name>
</gene>
<dbReference type="Gene3D" id="3.30.1540.10">
    <property type="entry name" value="formyl-coa transferase, domain 3"/>
    <property type="match status" value="1"/>
</dbReference>
<keyword evidence="3" id="KW-1185">Reference proteome</keyword>
<sequence>MGPALDGVTVLDLTSYLAGPYGCALLGDQGADVIKVEAPAGDTMRGYPSTLKGENRAFLGANRNKRSIRLDLKSALGHDAFLRMVARADVVVHNFRPGVAESLGIDYAALRAAREDVVYCSLTGYGESGPMRRHPGYDQMLQCFTGMALAQGLTTAAPQILRGSIVDLFASSLIAQGVLAAVLHRFRTGEGQHVEVSLLRSAIALQAGRFIWSETEPQDVEREPDSSKFSGAVPTKEGHLYFQAGTAKFWAALCEAIGLPELATDPRYDSLVKRAAHGATLMPKIKQALLARTAVEWEEVMGGQVPVVALRDIGEMFEHPQVLAEGLVTEHDHPEVGRYRTMTTAVKMGAGDVMTTRAPLAGEHTDEILGRFDFTAEEIEELRRADAAT</sequence>